<dbReference type="InterPro" id="IPR013685">
    <property type="entry name" value="POTRA_FtsQ_type"/>
</dbReference>
<dbReference type="Gene3D" id="3.10.20.310">
    <property type="entry name" value="membrane protein fhac"/>
    <property type="match status" value="1"/>
</dbReference>
<dbReference type="PROSITE" id="PS51779">
    <property type="entry name" value="POTRA"/>
    <property type="match status" value="1"/>
</dbReference>
<keyword evidence="6 8" id="KW-0472">Membrane</keyword>
<dbReference type="AlphaFoldDB" id="A0A0L6ZDE7"/>
<dbReference type="EMBL" id="LHUR01000011">
    <property type="protein sequence ID" value="KOA20977.1"/>
    <property type="molecule type" value="Genomic_DNA"/>
</dbReference>
<evidence type="ECO:0000256" key="8">
    <source>
        <dbReference type="SAM" id="Phobius"/>
    </source>
</evidence>
<sequence length="264" mass="30789">MSKDLTSNTNNRNISKNYLIEKRRRKRKIKRYFFLLIILISVSITLCLKLNYFNINNIDVIDNRNIPSEEIIKLSAITKGNNIFYTNLKKSKANILSNSYILNVNIKRKLPNTIQIFIQERSAIFYIKKGDIYLIVDREGVILEEKQKIDSMKLIKLEGFDKDNYKLGEAIETKDERKLKLIGEITTMIENLQDGVPEPSIVNIEDLTDIKFFYGDMMIKFGTSEDFTTKYNRALNILIQNKLIKKSGYIDVSFKGDPVFFLKD</sequence>
<evidence type="ECO:0000256" key="4">
    <source>
        <dbReference type="ARBA" id="ARBA00022692"/>
    </source>
</evidence>
<evidence type="ECO:0000256" key="7">
    <source>
        <dbReference type="ARBA" id="ARBA00023306"/>
    </source>
</evidence>
<organism evidence="10 11">
    <name type="scientific">Clostridium homopropionicum DSM 5847</name>
    <dbReference type="NCBI Taxonomy" id="1121318"/>
    <lineage>
        <taxon>Bacteria</taxon>
        <taxon>Bacillati</taxon>
        <taxon>Bacillota</taxon>
        <taxon>Clostridia</taxon>
        <taxon>Eubacteriales</taxon>
        <taxon>Clostridiaceae</taxon>
        <taxon>Clostridium</taxon>
    </lineage>
</organism>
<name>A0A0L6ZDE7_9CLOT</name>
<dbReference type="GO" id="GO:0051301">
    <property type="term" value="P:cell division"/>
    <property type="evidence" value="ECO:0007669"/>
    <property type="project" value="UniProtKB-KW"/>
</dbReference>
<keyword evidence="7" id="KW-0131">Cell cycle</keyword>
<dbReference type="RefSeq" id="WP_052220160.1">
    <property type="nucleotide sequence ID" value="NZ_LHUR01000011.1"/>
</dbReference>
<proteinExistence type="predicted"/>
<keyword evidence="5 8" id="KW-1133">Transmembrane helix</keyword>
<evidence type="ECO:0000259" key="9">
    <source>
        <dbReference type="PROSITE" id="PS51779"/>
    </source>
</evidence>
<keyword evidence="2" id="KW-1003">Cell membrane</keyword>
<keyword evidence="4 8" id="KW-0812">Transmembrane</keyword>
<feature type="transmembrane region" description="Helical" evidence="8">
    <location>
        <begin position="32"/>
        <end position="53"/>
    </location>
</feature>
<dbReference type="InterPro" id="IPR034746">
    <property type="entry name" value="POTRA"/>
</dbReference>
<evidence type="ECO:0000256" key="1">
    <source>
        <dbReference type="ARBA" id="ARBA00004370"/>
    </source>
</evidence>
<dbReference type="PANTHER" id="PTHR37820:SF1">
    <property type="entry name" value="CELL DIVISION PROTEIN FTSQ"/>
    <property type="match status" value="1"/>
</dbReference>
<keyword evidence="3 10" id="KW-0132">Cell division</keyword>
<protein>
    <submittedName>
        <fullName evidence="10">Cell division protein DivIB</fullName>
    </submittedName>
</protein>
<dbReference type="STRING" id="36844.SAMN04488501_104155"/>
<dbReference type="PANTHER" id="PTHR37820">
    <property type="entry name" value="CELL DIVISION PROTEIN DIVIB"/>
    <property type="match status" value="1"/>
</dbReference>
<dbReference type="GO" id="GO:0005886">
    <property type="term" value="C:plasma membrane"/>
    <property type="evidence" value="ECO:0007669"/>
    <property type="project" value="TreeGrafter"/>
</dbReference>
<comment type="subcellular location">
    <subcellularLocation>
        <location evidence="1">Membrane</location>
    </subcellularLocation>
</comment>
<evidence type="ECO:0000313" key="10">
    <source>
        <dbReference type="EMBL" id="KOA20977.1"/>
    </source>
</evidence>
<evidence type="ECO:0000256" key="3">
    <source>
        <dbReference type="ARBA" id="ARBA00022618"/>
    </source>
</evidence>
<reference evidence="11" key="1">
    <citation type="submission" date="2015-08" db="EMBL/GenBank/DDBJ databases">
        <title>Genome sequence of the strict anaerobe Clostridium homopropionicum LuHBu1 (DSM 5847T).</title>
        <authorList>
            <person name="Poehlein A."/>
            <person name="Beck M."/>
            <person name="Schiel-Bengelsdorf B."/>
            <person name="Bengelsdorf F.R."/>
            <person name="Daniel R."/>
            <person name="Duerre P."/>
        </authorList>
    </citation>
    <scope>NUCLEOTIDE SEQUENCE [LARGE SCALE GENOMIC DNA]</scope>
    <source>
        <strain evidence="11">DSM 5847</strain>
    </source>
</reference>
<dbReference type="PATRIC" id="fig|1121318.3.peg.568"/>
<accession>A0A0L6ZDE7</accession>
<comment type="caution">
    <text evidence="10">The sequence shown here is derived from an EMBL/GenBank/DDBJ whole genome shotgun (WGS) entry which is preliminary data.</text>
</comment>
<feature type="domain" description="POTRA" evidence="9">
    <location>
        <begin position="53"/>
        <end position="121"/>
    </location>
</feature>
<evidence type="ECO:0000256" key="5">
    <source>
        <dbReference type="ARBA" id="ARBA00022989"/>
    </source>
</evidence>
<keyword evidence="11" id="KW-1185">Reference proteome</keyword>
<evidence type="ECO:0000256" key="2">
    <source>
        <dbReference type="ARBA" id="ARBA00022475"/>
    </source>
</evidence>
<dbReference type="Pfam" id="PF08478">
    <property type="entry name" value="POTRA_1"/>
    <property type="match status" value="1"/>
</dbReference>
<evidence type="ECO:0000256" key="6">
    <source>
        <dbReference type="ARBA" id="ARBA00023136"/>
    </source>
</evidence>
<dbReference type="InterPro" id="IPR050487">
    <property type="entry name" value="FtsQ_DivIB"/>
</dbReference>
<dbReference type="Proteomes" id="UP000037043">
    <property type="component" value="Unassembled WGS sequence"/>
</dbReference>
<gene>
    <name evidence="10" type="primary">divIB</name>
    <name evidence="10" type="ORF">CLHOM_05650</name>
</gene>
<evidence type="ECO:0000313" key="11">
    <source>
        <dbReference type="Proteomes" id="UP000037043"/>
    </source>
</evidence>